<dbReference type="OrthoDB" id="6776843at2759"/>
<dbReference type="InterPro" id="IPR052958">
    <property type="entry name" value="IFN-induced_PKR_regulator"/>
</dbReference>
<keyword evidence="2" id="KW-1185">Reference proteome</keyword>
<organism evidence="1 2">
    <name type="scientific">Diabrotica balteata</name>
    <name type="common">Banded cucumber beetle</name>
    <dbReference type="NCBI Taxonomy" id="107213"/>
    <lineage>
        <taxon>Eukaryota</taxon>
        <taxon>Metazoa</taxon>
        <taxon>Ecdysozoa</taxon>
        <taxon>Arthropoda</taxon>
        <taxon>Hexapoda</taxon>
        <taxon>Insecta</taxon>
        <taxon>Pterygota</taxon>
        <taxon>Neoptera</taxon>
        <taxon>Endopterygota</taxon>
        <taxon>Coleoptera</taxon>
        <taxon>Polyphaga</taxon>
        <taxon>Cucujiformia</taxon>
        <taxon>Chrysomeloidea</taxon>
        <taxon>Chrysomelidae</taxon>
        <taxon>Galerucinae</taxon>
        <taxon>Diabroticina</taxon>
        <taxon>Diabroticites</taxon>
        <taxon>Diabrotica</taxon>
    </lineage>
</organism>
<dbReference type="PANTHER" id="PTHR46289:SF17">
    <property type="entry name" value="HAT C-TERMINAL DIMERISATION DOMAIN-CONTAINING PROTEIN"/>
    <property type="match status" value="1"/>
</dbReference>
<protein>
    <submittedName>
        <fullName evidence="1">Uncharacterized protein</fullName>
    </submittedName>
</protein>
<gene>
    <name evidence="1" type="ORF">DIABBA_LOCUS7887</name>
</gene>
<sequence length="209" mass="24768">MSENIFYCMNCRPFAEELQNDKQKDMNTRTLAKSLKNKIWKFKFMCSVVVWQDILSKINVVSKILQSPKFDIKSSLDALDNLKKYFITKRSDEHFQNFVTESREISTKANIEEDFPSSSTERIRRRKVHFEYEGADEPILSPELSFKINFYFKILDAAITAIEERFQLLQQHTDIFSVIYGINKVKNDDELKTNCKKVNQAYRHKQLRD</sequence>
<dbReference type="PANTHER" id="PTHR46289">
    <property type="entry name" value="52 KDA REPRESSOR OF THE INHIBITOR OF THE PROTEIN KINASE-LIKE PROTEIN-RELATED"/>
    <property type="match status" value="1"/>
</dbReference>
<evidence type="ECO:0000313" key="2">
    <source>
        <dbReference type="Proteomes" id="UP001153709"/>
    </source>
</evidence>
<dbReference type="EMBL" id="OU898280">
    <property type="protein sequence ID" value="CAG9834594.1"/>
    <property type="molecule type" value="Genomic_DNA"/>
</dbReference>
<reference evidence="1" key="1">
    <citation type="submission" date="2022-01" db="EMBL/GenBank/DDBJ databases">
        <authorList>
            <person name="King R."/>
        </authorList>
    </citation>
    <scope>NUCLEOTIDE SEQUENCE</scope>
</reference>
<dbReference type="AlphaFoldDB" id="A0A9N9T379"/>
<accession>A0A9N9T379</accession>
<evidence type="ECO:0000313" key="1">
    <source>
        <dbReference type="EMBL" id="CAG9834594.1"/>
    </source>
</evidence>
<proteinExistence type="predicted"/>
<dbReference type="Proteomes" id="UP001153709">
    <property type="component" value="Chromosome 5"/>
</dbReference>
<name>A0A9N9T379_DIABA</name>